<proteinExistence type="predicted"/>
<dbReference type="InterPro" id="IPR036691">
    <property type="entry name" value="Endo/exonu/phosph_ase_sf"/>
</dbReference>
<gene>
    <name evidence="2" type="ORF">GV827_22150</name>
</gene>
<sequence>MRVATLNVQNLRLKTVDGQKKLHGAWDADAPEDERLDPIDRRLTAELLAELDADVVALQEVFDLQTLDYFHREYLQPAGAGLYEHRICLPGNDGRGLNVAIMSRRRVASVESHVAVTLADLDIVAPDGIDPERPIFRRDCLMVTIGQLTCVICHFKSPYPNADKAWKIRRMEAVATRRLIEQKFRMPQSDLWIILGDLNEPRSSGPKVDRAIAPLETEFSVDLMMRIPEADRWTYYDPHSDLYHCPDAMLASPALAEEYPTSKPKVICRGLGTEASRFKGGRLRKVGGHRPHASDHAAVVIEFPGL</sequence>
<dbReference type="GO" id="GO:0004519">
    <property type="term" value="F:endonuclease activity"/>
    <property type="evidence" value="ECO:0007669"/>
    <property type="project" value="UniProtKB-KW"/>
</dbReference>
<dbReference type="Pfam" id="PF03372">
    <property type="entry name" value="Exo_endo_phos"/>
    <property type="match status" value="1"/>
</dbReference>
<organism evidence="2 3">
    <name type="scientific">Sulfitobacter sediminilitoris</name>
    <dbReference type="NCBI Taxonomy" id="2698830"/>
    <lineage>
        <taxon>Bacteria</taxon>
        <taxon>Pseudomonadati</taxon>
        <taxon>Pseudomonadota</taxon>
        <taxon>Alphaproteobacteria</taxon>
        <taxon>Rhodobacterales</taxon>
        <taxon>Roseobacteraceae</taxon>
        <taxon>Sulfitobacter</taxon>
    </lineage>
</organism>
<comment type="caution">
    <text evidence="2">The sequence shown here is derived from an EMBL/GenBank/DDBJ whole genome shotgun (WGS) entry which is preliminary data.</text>
</comment>
<dbReference type="Proteomes" id="UP000468591">
    <property type="component" value="Unassembled WGS sequence"/>
</dbReference>
<keyword evidence="2" id="KW-0378">Hydrolase</keyword>
<evidence type="ECO:0000313" key="3">
    <source>
        <dbReference type="Proteomes" id="UP000468591"/>
    </source>
</evidence>
<dbReference type="InterPro" id="IPR005135">
    <property type="entry name" value="Endo/exonuclease/phosphatase"/>
</dbReference>
<dbReference type="RefSeq" id="WP_164356334.1">
    <property type="nucleotide sequence ID" value="NZ_JAABNT010000036.1"/>
</dbReference>
<accession>A0A6P0CKK8</accession>
<protein>
    <submittedName>
        <fullName evidence="2">Endonuclease/exonuclease/phosphatase family protein</fullName>
    </submittedName>
</protein>
<feature type="domain" description="Endonuclease/exonuclease/phosphatase" evidence="1">
    <location>
        <begin position="4"/>
        <end position="234"/>
    </location>
</feature>
<keyword evidence="3" id="KW-1185">Reference proteome</keyword>
<name>A0A6P0CKK8_9RHOB</name>
<dbReference type="Gene3D" id="3.60.10.10">
    <property type="entry name" value="Endonuclease/exonuclease/phosphatase"/>
    <property type="match status" value="1"/>
</dbReference>
<keyword evidence="2" id="KW-0269">Exonuclease</keyword>
<reference evidence="2 3" key="1">
    <citation type="submission" date="2020-01" db="EMBL/GenBank/DDBJ databases">
        <title>Sulfitobacter sediminilitoris sp. nov., isolated from a tidal flat.</title>
        <authorList>
            <person name="Park S."/>
            <person name="Yoon J.-H."/>
        </authorList>
    </citation>
    <scope>NUCLEOTIDE SEQUENCE [LARGE SCALE GENOMIC DNA]</scope>
    <source>
        <strain evidence="2 3">JBTF-M27</strain>
    </source>
</reference>
<dbReference type="SUPFAM" id="SSF56219">
    <property type="entry name" value="DNase I-like"/>
    <property type="match status" value="1"/>
</dbReference>
<dbReference type="EMBL" id="JAABNT010000036">
    <property type="protein sequence ID" value="NEK25073.1"/>
    <property type="molecule type" value="Genomic_DNA"/>
</dbReference>
<evidence type="ECO:0000259" key="1">
    <source>
        <dbReference type="Pfam" id="PF03372"/>
    </source>
</evidence>
<dbReference type="GO" id="GO:0004527">
    <property type="term" value="F:exonuclease activity"/>
    <property type="evidence" value="ECO:0007669"/>
    <property type="project" value="UniProtKB-KW"/>
</dbReference>
<keyword evidence="2" id="KW-0255">Endonuclease</keyword>
<keyword evidence="2" id="KW-0540">Nuclease</keyword>
<evidence type="ECO:0000313" key="2">
    <source>
        <dbReference type="EMBL" id="NEK25073.1"/>
    </source>
</evidence>
<dbReference type="AlphaFoldDB" id="A0A6P0CKK8"/>